<dbReference type="AlphaFoldDB" id="A0A423WHW7"/>
<comment type="caution">
    <text evidence="2">The sequence shown here is derived from an EMBL/GenBank/DDBJ whole genome shotgun (WGS) entry which is preliminary data.</text>
</comment>
<proteinExistence type="predicted"/>
<name>A0A423WHW7_9PEZI</name>
<feature type="region of interest" description="Disordered" evidence="1">
    <location>
        <begin position="19"/>
        <end position="69"/>
    </location>
</feature>
<evidence type="ECO:0000313" key="3">
    <source>
        <dbReference type="Proteomes" id="UP000283895"/>
    </source>
</evidence>
<feature type="compositionally biased region" description="Acidic residues" evidence="1">
    <location>
        <begin position="210"/>
        <end position="223"/>
    </location>
</feature>
<keyword evidence="3" id="KW-1185">Reference proteome</keyword>
<evidence type="ECO:0000256" key="1">
    <source>
        <dbReference type="SAM" id="MobiDB-lite"/>
    </source>
</evidence>
<dbReference type="Proteomes" id="UP000283895">
    <property type="component" value="Unassembled WGS sequence"/>
</dbReference>
<dbReference type="OrthoDB" id="10508461at2759"/>
<sequence length="325" mass="35912">MARTRAQWRRILSKLVAHAEADAQPPQIIKERQCPVNGDAQPPQDINKKQCQNNQNGTKKPDEHEDTKPQVVRVTLRGHDLFLLLEPTADPDPLIKEAEHFDKAISSWEKWGTFETLSSMRGRFVVQYDKKDVNEAGIPRAVIGVTEQIASVDTDPAEEEPEEVTVLVEPRIRLGTPQPEPGKRGRDEVAGTVAAPPAKKACLGPSPYDIDTDTSTDDDDYDQPPDWSEYSNGIASAAGNKAESGSHSKPDEILDTRVTFGYIDIIPSNEYKLLCKSESSLTRPRSYLIRGKCVPEMGDRVYSDIVGSLAAGGQSIRGQQGLQRR</sequence>
<evidence type="ECO:0000313" key="2">
    <source>
        <dbReference type="EMBL" id="ROW03002.1"/>
    </source>
</evidence>
<feature type="compositionally biased region" description="Basic and acidic residues" evidence="1">
    <location>
        <begin position="59"/>
        <end position="68"/>
    </location>
</feature>
<reference evidence="2 3" key="1">
    <citation type="submission" date="2015-09" db="EMBL/GenBank/DDBJ databases">
        <title>Host preference determinants of Valsa canker pathogens revealed by comparative genomics.</title>
        <authorList>
            <person name="Yin Z."/>
            <person name="Huang L."/>
        </authorList>
    </citation>
    <scope>NUCLEOTIDE SEQUENCE [LARGE SCALE GENOMIC DNA]</scope>
    <source>
        <strain evidence="2 3">03-1</strain>
    </source>
</reference>
<feature type="region of interest" description="Disordered" evidence="1">
    <location>
        <begin position="174"/>
        <end position="233"/>
    </location>
</feature>
<accession>A0A423WHW7</accession>
<protein>
    <submittedName>
        <fullName evidence="2">Uncharacterized protein</fullName>
    </submittedName>
</protein>
<feature type="compositionally biased region" description="Polar residues" evidence="1">
    <location>
        <begin position="49"/>
        <end position="58"/>
    </location>
</feature>
<gene>
    <name evidence="2" type="ORF">VMCG_05710</name>
</gene>
<dbReference type="EMBL" id="LKEA01000016">
    <property type="protein sequence ID" value="ROW03002.1"/>
    <property type="molecule type" value="Genomic_DNA"/>
</dbReference>
<organism evidence="2 3">
    <name type="scientific">Cytospora schulzeri</name>
    <dbReference type="NCBI Taxonomy" id="448051"/>
    <lineage>
        <taxon>Eukaryota</taxon>
        <taxon>Fungi</taxon>
        <taxon>Dikarya</taxon>
        <taxon>Ascomycota</taxon>
        <taxon>Pezizomycotina</taxon>
        <taxon>Sordariomycetes</taxon>
        <taxon>Sordariomycetidae</taxon>
        <taxon>Diaporthales</taxon>
        <taxon>Cytosporaceae</taxon>
        <taxon>Cytospora</taxon>
    </lineage>
</organism>